<comment type="subcellular location">
    <subcellularLocation>
        <location evidence="1">Secreted</location>
    </subcellularLocation>
</comment>
<dbReference type="InterPro" id="IPR011049">
    <property type="entry name" value="Serralysin-like_metalloprot_C"/>
</dbReference>
<dbReference type="InterPro" id="IPR037120">
    <property type="entry name" value="Haem_peroxidase_sf_animal"/>
</dbReference>
<dbReference type="GO" id="GO:0005509">
    <property type="term" value="F:calcium ion binding"/>
    <property type="evidence" value="ECO:0007669"/>
    <property type="project" value="InterPro"/>
</dbReference>
<gene>
    <name evidence="5" type="ORF">C8256_01765</name>
</gene>
<dbReference type="PANTHER" id="PTHR11475:SF4">
    <property type="entry name" value="CHORION PEROXIDASE"/>
    <property type="match status" value="1"/>
</dbReference>
<dbReference type="SUPFAM" id="SSF51120">
    <property type="entry name" value="beta-Roll"/>
    <property type="match status" value="5"/>
</dbReference>
<dbReference type="InterPro" id="IPR010255">
    <property type="entry name" value="Haem_peroxidase_sf"/>
</dbReference>
<dbReference type="InterPro" id="IPR018511">
    <property type="entry name" value="Hemolysin-typ_Ca-bd_CS"/>
</dbReference>
<dbReference type="Gene3D" id="1.10.640.10">
    <property type="entry name" value="Haem peroxidase domain superfamily, animal type"/>
    <property type="match status" value="1"/>
</dbReference>
<dbReference type="GO" id="GO:0006979">
    <property type="term" value="P:response to oxidative stress"/>
    <property type="evidence" value="ECO:0007669"/>
    <property type="project" value="InterPro"/>
</dbReference>
<keyword evidence="5" id="KW-0575">Peroxidase</keyword>
<evidence type="ECO:0000256" key="3">
    <source>
        <dbReference type="ARBA" id="ARBA00022837"/>
    </source>
</evidence>
<sequence>MAAQYDFTVTLHDLAFILKQIKLSESANNADGSIDGDKLTALVGDPLLPYGIRTVDGSWNNLLPGQELFGSADQTMPRLVPLDLEAIRNDPTLAQYLLASGPNAVVNDADPRMISNIISDQSTNNPAAVEAAAGLADAPGGGGSVNGSLSIPNLSPDIGLSPAFNGWMTFFGQFFDHGLDLIPKAGNGIVFIPLMPDDPLYSTAPGAANFMILTRAKVDATLNTVNTTTPWIDQNQTYTSHPSHQIFLREYTFIDGKPEPTGQLLDGAHGIATWGEVKAHALQYLGIQLTDADISNVPLLATDRYGNLILSDGGKVQIVTLHGLVEANGGLLPADTLRTGHAFLDDIAHTAVPKFVTVDGVKILAPDADNVINGTMEAGTYDNELLDRHFITGDGRGNENIGLTAVHSVFHDEHNRLVEQYKTTLLASGDVGLVNQWLMPGHEITAIPADTSTLVWNGEYLFQAGRFTTEMQYQHLVFEEFARAVQPAVDPFVFSNTADINPAIFAEFAHVVYRFGHSMLTETVDRTGIDMQSDNLGLIQAFLNPLAFDNNGSMDNNAAIGAIVRGMTRQVGNEIDEFLTGALRNNLVGLPLDLGALNIARGRDTFMPTLNQARDQFYTLTGNSELKPYTSWADFAAHLKNTASILNFIAAYGQHELILNATTIEAKRAAVEFLLFGPDADASRADAFDFFNSTGVWANKESGLNKVDFWIGGLAERKMEFGGMLGSTFNFVFETQMEMLQDGDRFYYLSRTQGLNMLNQLEANSFAALVMRNSDLGDEGSSHVHAKLFMTPDHTLEVNKAVQVGADPLWGDRLKDLLTPLVVRKAAGADVDGDGKADGAYLKYSGDGHVVLGGSAGNDTLIGGKGIDSLWGDAGNDRLDGGDEADTVHGGDGDDIITDTGTPVGGADFLHGDAGNDVIFSGNGNDLSFGGSGKDFIVVGEDAQEVFGGLDDDFILGGSGGDMLMGNEGDDWIEGGDGFDTLAGENSELFFNSTIVGHDVLNGQGNDTDYDGEAGDDIMVQGAGIQRNNGMAGFDWAIHKGDPNAANSDLGIPIFVNQQEFILRDRFDLVEGLSGWKFNDLLIGTDAPIGTAPVQGTPLSNNLTLDGVARINGLDKVVGSNLINNAVNGVVLNPDNGADILLGGGGSDRIMGKAGDDIIDGDAWLNVRIEVRDKLGAVIKSVDSMNDIKAELLNGTLNPGQLHTVREILNDGNKGEIDLALYRDVNGNYLFTRNPDGSLTVNHATVSANLPDGDGVDRLLNIEKLEFGDGTQLWVTAQKATGNVDINNTAPAAGDLLRVSASDVQDGNGLVSNLPIVYTWQALIGGQWRDQATGTEFRVGNNLSGAQLRVVASFTDRMGDAETLISAATSAVGPRDLPTRGLPVISDLTPTRNMTLTADVSGITDGDGLTNGNNFRYQWQMSTLFGFINIVGATAATYSPTLLTVDRNLRVVVTVTDDEGNPSVVLTSASTQTVGNMLVGGNGATTLVGTNGSDYLDGGNGNDTLSGLAGDDILLGGAGNDTLNGGAGADQMTGGTGNDSYTVDNLGDVVVEGVNGGTDTVSVSLNSYVMADNVENLIFTGSGNFNGVGNALANTMTGGSGNDTLNGMDGDDTLSGLAGNDTLLGGNGNDSLNGGVGADTLTGGAGNDIYIVDNVGDRVIEAVNGGNDTVRTSLNTYTLSDNVEVLAFTGTGGFTGTGNALNNIITGGNGVDRLNGGSGNDTLSGGGGNDFFIFGLNFGQDIITDFDSNPNQGQDLISLQGRGLTAANFASNVSIAASGTSTVLSFTNGDKITLLNTAVNSIQLNDFQLG</sequence>
<organism evidence="5 6">
    <name type="scientific">Kluyvera genomosp. 2</name>
    <dbReference type="NCBI Taxonomy" id="2774054"/>
    <lineage>
        <taxon>Bacteria</taxon>
        <taxon>Pseudomonadati</taxon>
        <taxon>Pseudomonadota</taxon>
        <taxon>Gammaproteobacteria</taxon>
        <taxon>Enterobacterales</taxon>
        <taxon>Enterobacteriaceae</taxon>
        <taxon>Kluyvera</taxon>
    </lineage>
</organism>
<evidence type="ECO:0000313" key="5">
    <source>
        <dbReference type="EMBL" id="PSR48743.1"/>
    </source>
</evidence>
<reference evidence="5 6" key="1">
    <citation type="submission" date="2018-03" db="EMBL/GenBank/DDBJ databases">
        <title>First report of an OXA-48+CTX-M-M-producing Kluyvera ascorbata clone recovered from patients admitted in a University Hospital in Madrid, Spain.</title>
        <authorList>
            <person name="Hernandez-Garcia M."/>
            <person name="Leon-Sampedro R."/>
            <person name="Perez-Viso B."/>
            <person name="Morosini M.I."/>
            <person name="Lopez-Fresnena N."/>
            <person name="Coque T.M."/>
            <person name="Bonten M."/>
            <person name="Malhotra-Kumar S."/>
            <person name="Ruiz-Garbajosa P."/>
            <person name="Canton R."/>
        </authorList>
    </citation>
    <scope>NUCLEOTIDE SEQUENCE [LARGE SCALE GENOMIC DNA]</scope>
    <source>
        <strain evidence="5 6">KA2</strain>
    </source>
</reference>
<keyword evidence="4" id="KW-0325">Glycoprotein</keyword>
<dbReference type="Proteomes" id="UP000240892">
    <property type="component" value="Unassembled WGS sequence"/>
</dbReference>
<dbReference type="GO" id="GO:0020037">
    <property type="term" value="F:heme binding"/>
    <property type="evidence" value="ECO:0007669"/>
    <property type="project" value="InterPro"/>
</dbReference>
<proteinExistence type="predicted"/>
<dbReference type="Gene3D" id="2.150.10.10">
    <property type="entry name" value="Serralysin-like metalloprotease, C-terminal"/>
    <property type="match status" value="5"/>
</dbReference>
<accession>A0A2T2Y870</accession>
<keyword evidence="6" id="KW-1185">Reference proteome</keyword>
<dbReference type="PRINTS" id="PR00313">
    <property type="entry name" value="CABNDNGRPT"/>
</dbReference>
<dbReference type="Pfam" id="PF00353">
    <property type="entry name" value="HemolysinCabind"/>
    <property type="match status" value="8"/>
</dbReference>
<comment type="caution">
    <text evidence="5">The sequence shown here is derived from an EMBL/GenBank/DDBJ whole genome shotgun (WGS) entry which is preliminary data.</text>
</comment>
<dbReference type="PROSITE" id="PS00330">
    <property type="entry name" value="HEMOLYSIN_CALCIUM"/>
    <property type="match status" value="8"/>
</dbReference>
<keyword evidence="3" id="KW-0106">Calcium</keyword>
<dbReference type="InterPro" id="IPR001343">
    <property type="entry name" value="Hemolysn_Ca-bd"/>
</dbReference>
<dbReference type="SUPFAM" id="SSF48113">
    <property type="entry name" value="Heme-dependent peroxidases"/>
    <property type="match status" value="1"/>
</dbReference>
<keyword evidence="2" id="KW-0964">Secreted</keyword>
<evidence type="ECO:0000313" key="6">
    <source>
        <dbReference type="Proteomes" id="UP000240892"/>
    </source>
</evidence>
<dbReference type="Pfam" id="PF03098">
    <property type="entry name" value="An_peroxidase"/>
    <property type="match status" value="2"/>
</dbReference>
<dbReference type="GO" id="GO:0005576">
    <property type="term" value="C:extracellular region"/>
    <property type="evidence" value="ECO:0007669"/>
    <property type="project" value="UniProtKB-SubCell"/>
</dbReference>
<dbReference type="PANTHER" id="PTHR11475">
    <property type="entry name" value="OXIDASE/PEROXIDASE"/>
    <property type="match status" value="1"/>
</dbReference>
<dbReference type="EMBL" id="PYHO01000001">
    <property type="protein sequence ID" value="PSR48743.1"/>
    <property type="molecule type" value="Genomic_DNA"/>
</dbReference>
<dbReference type="GO" id="GO:0004601">
    <property type="term" value="F:peroxidase activity"/>
    <property type="evidence" value="ECO:0007669"/>
    <property type="project" value="UniProtKB-KW"/>
</dbReference>
<name>A0A2T2Y870_9ENTR</name>
<dbReference type="PROSITE" id="PS50292">
    <property type="entry name" value="PEROXIDASE_3"/>
    <property type="match status" value="1"/>
</dbReference>
<dbReference type="RefSeq" id="WP_106924330.1">
    <property type="nucleotide sequence ID" value="NZ_CABMMU010000001.1"/>
</dbReference>
<dbReference type="InterPro" id="IPR019791">
    <property type="entry name" value="Haem_peroxidase_animal"/>
</dbReference>
<evidence type="ECO:0000256" key="1">
    <source>
        <dbReference type="ARBA" id="ARBA00004613"/>
    </source>
</evidence>
<evidence type="ECO:0000256" key="2">
    <source>
        <dbReference type="ARBA" id="ARBA00022525"/>
    </source>
</evidence>
<evidence type="ECO:0000256" key="4">
    <source>
        <dbReference type="ARBA" id="ARBA00023180"/>
    </source>
</evidence>
<dbReference type="CDD" id="cd09821">
    <property type="entry name" value="An_peroxidase_bacterial_2"/>
    <property type="match status" value="1"/>
</dbReference>
<keyword evidence="5" id="KW-0560">Oxidoreductase</keyword>
<protein>
    <submittedName>
        <fullName evidence="5">Heme peroxidase</fullName>
    </submittedName>
</protein>